<dbReference type="InterPro" id="IPR036390">
    <property type="entry name" value="WH_DNA-bd_sf"/>
</dbReference>
<dbReference type="KEGG" id="cbei:LF65_04743"/>
<dbReference type="Pfam" id="PF00392">
    <property type="entry name" value="GntR"/>
    <property type="match status" value="1"/>
</dbReference>
<organism evidence="7 8">
    <name type="scientific">Clostridium beijerinckii</name>
    <name type="common">Clostridium MP</name>
    <dbReference type="NCBI Taxonomy" id="1520"/>
    <lineage>
        <taxon>Bacteria</taxon>
        <taxon>Bacillati</taxon>
        <taxon>Bacillota</taxon>
        <taxon>Clostridia</taxon>
        <taxon>Eubacteriales</taxon>
        <taxon>Clostridiaceae</taxon>
        <taxon>Clostridium</taxon>
    </lineage>
</organism>
<feature type="domain" description="HTH gntR-type" evidence="6">
    <location>
        <begin position="14"/>
        <end position="82"/>
    </location>
</feature>
<comment type="similarity">
    <text evidence="1">In the C-terminal section; belongs to the class-I pyridoxal-phosphate-dependent aminotransferase family.</text>
</comment>
<dbReference type="GO" id="GO:0003677">
    <property type="term" value="F:DNA binding"/>
    <property type="evidence" value="ECO:0007669"/>
    <property type="project" value="UniProtKB-KW"/>
</dbReference>
<dbReference type="EMBL" id="CP010086">
    <property type="protein sequence ID" value="AJH01273.1"/>
    <property type="molecule type" value="Genomic_DNA"/>
</dbReference>
<dbReference type="SUPFAM" id="SSF46785">
    <property type="entry name" value="Winged helix' DNA-binding domain"/>
    <property type="match status" value="1"/>
</dbReference>
<dbReference type="Gene3D" id="1.10.10.10">
    <property type="entry name" value="Winged helix-like DNA-binding domain superfamily/Winged helix DNA-binding domain"/>
    <property type="match status" value="1"/>
</dbReference>
<reference evidence="8" key="1">
    <citation type="submission" date="2014-12" db="EMBL/GenBank/DDBJ databases">
        <title>Genome sequence of Clostridium beijerinckii strain 59B.</title>
        <authorList>
            <person name="Little G.T."/>
            <person name="Minton N.P."/>
        </authorList>
    </citation>
    <scope>NUCLEOTIDE SEQUENCE [LARGE SCALE GENOMIC DNA]</scope>
    <source>
        <strain evidence="8">59B</strain>
    </source>
</reference>
<dbReference type="PANTHER" id="PTHR46577:SF1">
    <property type="entry name" value="HTH-TYPE TRANSCRIPTIONAL REGULATORY PROTEIN GABR"/>
    <property type="match status" value="1"/>
</dbReference>
<dbReference type="GO" id="GO:0003700">
    <property type="term" value="F:DNA-binding transcription factor activity"/>
    <property type="evidence" value="ECO:0007669"/>
    <property type="project" value="InterPro"/>
</dbReference>
<keyword evidence="5" id="KW-0804">Transcription</keyword>
<evidence type="ECO:0000259" key="6">
    <source>
        <dbReference type="PROSITE" id="PS50949"/>
    </source>
</evidence>
<keyword evidence="2" id="KW-0663">Pyridoxal phosphate</keyword>
<dbReference type="InterPro" id="IPR000524">
    <property type="entry name" value="Tscrpt_reg_HTH_GntR"/>
</dbReference>
<name>A0A0B5QTA3_CLOBE</name>
<dbReference type="GO" id="GO:0003824">
    <property type="term" value="F:catalytic activity"/>
    <property type="evidence" value="ECO:0007669"/>
    <property type="project" value="UniProtKB-ARBA"/>
</dbReference>
<dbReference type="SMART" id="SM00345">
    <property type="entry name" value="HTH_GNTR"/>
    <property type="match status" value="1"/>
</dbReference>
<dbReference type="Pfam" id="PF00155">
    <property type="entry name" value="Aminotran_1_2"/>
    <property type="match status" value="1"/>
</dbReference>
<dbReference type="InterPro" id="IPR015422">
    <property type="entry name" value="PyrdxlP-dep_Trfase_small"/>
</dbReference>
<accession>A0A0B5QTA3</accession>
<dbReference type="OrthoDB" id="9802328at2"/>
<dbReference type="Gene3D" id="3.40.640.10">
    <property type="entry name" value="Type I PLP-dependent aspartate aminotransferase-like (Major domain)"/>
    <property type="match status" value="1"/>
</dbReference>
<dbReference type="AlphaFoldDB" id="A0A0B5QTA3"/>
<dbReference type="STRING" id="1520.LF65_04743"/>
<evidence type="ECO:0000313" key="8">
    <source>
        <dbReference type="Proteomes" id="UP000031866"/>
    </source>
</evidence>
<gene>
    <name evidence="7" type="ORF">LF65_04743</name>
</gene>
<dbReference type="SUPFAM" id="SSF53383">
    <property type="entry name" value="PLP-dependent transferases"/>
    <property type="match status" value="1"/>
</dbReference>
<proteinExistence type="inferred from homology"/>
<dbReference type="PROSITE" id="PS50949">
    <property type="entry name" value="HTH_GNTR"/>
    <property type="match status" value="1"/>
</dbReference>
<dbReference type="PANTHER" id="PTHR46577">
    <property type="entry name" value="HTH-TYPE TRANSCRIPTIONAL REGULATORY PROTEIN GABR"/>
    <property type="match status" value="1"/>
</dbReference>
<evidence type="ECO:0000313" key="7">
    <source>
        <dbReference type="EMBL" id="AJH01273.1"/>
    </source>
</evidence>
<dbReference type="InterPro" id="IPR015421">
    <property type="entry name" value="PyrdxlP-dep_Trfase_major"/>
</dbReference>
<dbReference type="CDD" id="cd07377">
    <property type="entry name" value="WHTH_GntR"/>
    <property type="match status" value="1"/>
</dbReference>
<dbReference type="InterPro" id="IPR051446">
    <property type="entry name" value="HTH_trans_reg/aminotransferase"/>
</dbReference>
<evidence type="ECO:0000256" key="3">
    <source>
        <dbReference type="ARBA" id="ARBA00023015"/>
    </source>
</evidence>
<sequence length="480" mass="55631">MDIYKDFAFKDNDIPKYIQVANYIKSLIDKRNIKEGDKLPTIRELSKKLGVNNVTIVSAYNKLKSEGYAYQKVGSGSYAKRKEVASNFRKEYSNTLKKISMGDLTNVIDFTGETTGEVLFPIDDLKGIINEVLERDGANALLSDNRNGYTNLIYTINKVFWNNKLNYEDIIIISGAQQGIDIASKGILNINDNIIVEKPTYVGALSVFKWRKVNLFEVPIDEDGINLNKFEKILQKNEIKCFYTMSYFQNPTGVSYSIEKKKRILDLAEIYDFYIIEDDYLSELIYENSLEYVPFKWLDKNDRVIYIKSFSKIFLPGIRLGYLVAPEVFSETLQNSKHNTDITTSSLMQRALELYISSNKWKKNIKNLNDEYIKRYTHLKTILDSEFKDMLTYNDPKGGLNFYITLKDEFKINTKELFIKLKKKNVYITPGAMFFTSQNDGQDSFRIAFYQTDKEKIEKGMKILKEELILAKELRGGKLN</sequence>
<dbReference type="Proteomes" id="UP000031866">
    <property type="component" value="Chromosome"/>
</dbReference>
<evidence type="ECO:0000256" key="2">
    <source>
        <dbReference type="ARBA" id="ARBA00022898"/>
    </source>
</evidence>
<dbReference type="Gene3D" id="3.90.1150.10">
    <property type="entry name" value="Aspartate Aminotransferase, domain 1"/>
    <property type="match status" value="1"/>
</dbReference>
<evidence type="ECO:0000256" key="4">
    <source>
        <dbReference type="ARBA" id="ARBA00023125"/>
    </source>
</evidence>
<keyword evidence="3" id="KW-0805">Transcription regulation</keyword>
<dbReference type="CDD" id="cd00609">
    <property type="entry name" value="AAT_like"/>
    <property type="match status" value="1"/>
</dbReference>
<dbReference type="InterPro" id="IPR015424">
    <property type="entry name" value="PyrdxlP-dep_Trfase"/>
</dbReference>
<dbReference type="GO" id="GO:0030170">
    <property type="term" value="F:pyridoxal phosphate binding"/>
    <property type="evidence" value="ECO:0007669"/>
    <property type="project" value="InterPro"/>
</dbReference>
<keyword evidence="4" id="KW-0238">DNA-binding</keyword>
<evidence type="ECO:0000256" key="5">
    <source>
        <dbReference type="ARBA" id="ARBA00023163"/>
    </source>
</evidence>
<evidence type="ECO:0000256" key="1">
    <source>
        <dbReference type="ARBA" id="ARBA00005384"/>
    </source>
</evidence>
<protein>
    <submittedName>
        <fullName evidence="7">GntR family transcriptional regulator</fullName>
    </submittedName>
</protein>
<dbReference type="InterPro" id="IPR036388">
    <property type="entry name" value="WH-like_DNA-bd_sf"/>
</dbReference>
<dbReference type="RefSeq" id="WP_041899386.1">
    <property type="nucleotide sequence ID" value="NZ_CP010086.2"/>
</dbReference>
<dbReference type="InterPro" id="IPR004839">
    <property type="entry name" value="Aminotransferase_I/II_large"/>
</dbReference>